<dbReference type="Proteomes" id="UP000623467">
    <property type="component" value="Unassembled WGS sequence"/>
</dbReference>
<dbReference type="AlphaFoldDB" id="A0A8H6Z9Y0"/>
<accession>A0A8H6Z9Y0</accession>
<proteinExistence type="predicted"/>
<keyword evidence="4" id="KW-1185">Reference proteome</keyword>
<feature type="compositionally biased region" description="Low complexity" evidence="1">
    <location>
        <begin position="377"/>
        <end position="396"/>
    </location>
</feature>
<evidence type="ECO:0000256" key="2">
    <source>
        <dbReference type="SAM" id="Phobius"/>
    </source>
</evidence>
<evidence type="ECO:0000313" key="4">
    <source>
        <dbReference type="Proteomes" id="UP000623467"/>
    </source>
</evidence>
<feature type="transmembrane region" description="Helical" evidence="2">
    <location>
        <begin position="284"/>
        <end position="304"/>
    </location>
</feature>
<evidence type="ECO:0000256" key="1">
    <source>
        <dbReference type="SAM" id="MobiDB-lite"/>
    </source>
</evidence>
<dbReference type="OrthoDB" id="3052647at2759"/>
<feature type="compositionally biased region" description="Polar residues" evidence="1">
    <location>
        <begin position="334"/>
        <end position="356"/>
    </location>
</feature>
<feature type="compositionally biased region" description="Low complexity" evidence="1">
    <location>
        <begin position="452"/>
        <end position="472"/>
    </location>
</feature>
<reference evidence="3" key="1">
    <citation type="submission" date="2020-05" db="EMBL/GenBank/DDBJ databases">
        <title>Mycena genomes resolve the evolution of fungal bioluminescence.</title>
        <authorList>
            <person name="Tsai I.J."/>
        </authorList>
    </citation>
    <scope>NUCLEOTIDE SEQUENCE</scope>
    <source>
        <strain evidence="3">160909Yilan</strain>
    </source>
</reference>
<dbReference type="EMBL" id="JACAZH010000003">
    <property type="protein sequence ID" value="KAF7373369.1"/>
    <property type="molecule type" value="Genomic_DNA"/>
</dbReference>
<organism evidence="3 4">
    <name type="scientific">Mycena sanguinolenta</name>
    <dbReference type="NCBI Taxonomy" id="230812"/>
    <lineage>
        <taxon>Eukaryota</taxon>
        <taxon>Fungi</taxon>
        <taxon>Dikarya</taxon>
        <taxon>Basidiomycota</taxon>
        <taxon>Agaricomycotina</taxon>
        <taxon>Agaricomycetes</taxon>
        <taxon>Agaricomycetidae</taxon>
        <taxon>Agaricales</taxon>
        <taxon>Marasmiineae</taxon>
        <taxon>Mycenaceae</taxon>
        <taxon>Mycena</taxon>
    </lineage>
</organism>
<protein>
    <submittedName>
        <fullName evidence="3">Uncharacterized protein</fullName>
    </submittedName>
</protein>
<sequence length="505" mass="52830">MNLVILDDQSSQITYTGLWTGGGGQLNYDHTASASRAAGATMTFSFSGTSIFVVGSYDPNTSCTGSFALDANVTTFSSPSLSTSQDHQTIFASAVLPDGPHTLTYTLASCSSSSSNAAPGNVWFDYILYSPSANASTNGFIYFIDDNDSRIDYSGNWTAETNNDEDFGLSSHGGPAGSSFQLDFEGTYISVNGRIGNDSVNTATQASFSIDGATPVIFSAPYQTSVAYNQPLFQSSSLAQGKHSLVATSQSGTLWVDYILLQPDPTTNTTVLAAPAHSANIGEIAGAAGGALILILGIALLVIYRQRIGIFKGRRAAPSRPLSRPPNFLVFSPPETTTIHSQPETTTYPPSRSSHSIYALDPRNPFDTPPISPQAPSYATSGSYFSSSSSANSQTGLISSATETKGKAPPSPPFASSSGHSRRIPSLGGDRESMADLKRRQQLAPPLDDTVSISSSSYAPSSAPSSTPSRAPSKVRPLPVIPPDSGSGGGTNYDGDEPPPVYTLE</sequence>
<dbReference type="Gene3D" id="2.60.120.260">
    <property type="entry name" value="Galactose-binding domain-like"/>
    <property type="match status" value="2"/>
</dbReference>
<feature type="region of interest" description="Disordered" evidence="1">
    <location>
        <begin position="315"/>
        <end position="505"/>
    </location>
</feature>
<name>A0A8H6Z9Y0_9AGAR</name>
<keyword evidence="2" id="KW-1133">Transmembrane helix</keyword>
<comment type="caution">
    <text evidence="3">The sequence shown here is derived from an EMBL/GenBank/DDBJ whole genome shotgun (WGS) entry which is preliminary data.</text>
</comment>
<feature type="compositionally biased region" description="Basic and acidic residues" evidence="1">
    <location>
        <begin position="429"/>
        <end position="439"/>
    </location>
</feature>
<keyword evidence="2" id="KW-0472">Membrane</keyword>
<gene>
    <name evidence="3" type="ORF">MSAN_00546500</name>
</gene>
<evidence type="ECO:0000313" key="3">
    <source>
        <dbReference type="EMBL" id="KAF7373369.1"/>
    </source>
</evidence>
<keyword evidence="2" id="KW-0812">Transmembrane</keyword>